<dbReference type="SUPFAM" id="SSF51695">
    <property type="entry name" value="PLC-like phosphodiesterases"/>
    <property type="match status" value="1"/>
</dbReference>
<evidence type="ECO:0000313" key="8">
    <source>
        <dbReference type="EMBL" id="MDE50347.1"/>
    </source>
</evidence>
<gene>
    <name evidence="8" type="primary">Gpcpd1</name>
    <name evidence="8" type="ORF">g.16894</name>
</gene>
<evidence type="ECO:0000259" key="7">
    <source>
        <dbReference type="PROSITE" id="PS51704"/>
    </source>
</evidence>
<comment type="catalytic activity">
    <reaction evidence="1">
        <text>an N-(acyl)-sphingosylphosphoethanolamine = an N-(acyl)-sphingosyl-1,3-cyclic phosphate + ethanolamine</text>
        <dbReference type="Rhea" id="RHEA:60648"/>
        <dbReference type="ChEBI" id="CHEBI:57603"/>
        <dbReference type="ChEBI" id="CHEBI:143891"/>
        <dbReference type="ChEBI" id="CHEBI:143892"/>
    </reaction>
</comment>
<proteinExistence type="predicted"/>
<keyword evidence="4" id="KW-0460">Magnesium</keyword>
<dbReference type="CDD" id="cd08572">
    <property type="entry name" value="GDPD_GDE5_like"/>
    <property type="match status" value="1"/>
</dbReference>
<keyword evidence="3" id="KW-0378">Hydrolase</keyword>
<accession>A0A6G1SJJ5</accession>
<dbReference type="InterPro" id="IPR017946">
    <property type="entry name" value="PLC-like_Pdiesterase_TIM-brl"/>
</dbReference>
<keyword evidence="5" id="KW-1015">Disulfide bond</keyword>
<keyword evidence="6" id="KW-0456">Lyase</keyword>
<feature type="domain" description="GP-PDE" evidence="7">
    <location>
        <begin position="209"/>
        <end position="504"/>
    </location>
</feature>
<evidence type="ECO:0000256" key="3">
    <source>
        <dbReference type="ARBA" id="ARBA00022801"/>
    </source>
</evidence>
<dbReference type="GO" id="GO:0046872">
    <property type="term" value="F:metal ion binding"/>
    <property type="evidence" value="ECO:0007669"/>
    <property type="project" value="UniProtKB-KW"/>
</dbReference>
<dbReference type="EMBL" id="GGYP01005576">
    <property type="protein sequence ID" value="MDE50347.1"/>
    <property type="molecule type" value="Transcribed_RNA"/>
</dbReference>
<evidence type="ECO:0000256" key="2">
    <source>
        <dbReference type="ARBA" id="ARBA00022723"/>
    </source>
</evidence>
<keyword evidence="2" id="KW-0479">Metal-binding</keyword>
<dbReference type="Gene3D" id="3.20.20.190">
    <property type="entry name" value="Phosphatidylinositol (PI) phosphodiesterase"/>
    <property type="match status" value="1"/>
</dbReference>
<evidence type="ECO:0000256" key="4">
    <source>
        <dbReference type="ARBA" id="ARBA00022842"/>
    </source>
</evidence>
<organism evidence="8">
    <name type="scientific">Aceria tosichella</name>
    <name type="common">wheat curl mite</name>
    <dbReference type="NCBI Taxonomy" id="561515"/>
    <lineage>
        <taxon>Eukaryota</taxon>
        <taxon>Metazoa</taxon>
        <taxon>Ecdysozoa</taxon>
        <taxon>Arthropoda</taxon>
        <taxon>Chelicerata</taxon>
        <taxon>Arachnida</taxon>
        <taxon>Acari</taxon>
        <taxon>Acariformes</taxon>
        <taxon>Trombidiformes</taxon>
        <taxon>Prostigmata</taxon>
        <taxon>Eupodina</taxon>
        <taxon>Eriophyoidea</taxon>
        <taxon>Eriophyidae</taxon>
        <taxon>Eriophyinae</taxon>
        <taxon>Aceriini</taxon>
        <taxon>Aceria</taxon>
    </lineage>
</organism>
<dbReference type="GO" id="GO:0016829">
    <property type="term" value="F:lyase activity"/>
    <property type="evidence" value="ECO:0007669"/>
    <property type="project" value="UniProtKB-KW"/>
</dbReference>
<dbReference type="InterPro" id="IPR051578">
    <property type="entry name" value="GDPD"/>
</dbReference>
<evidence type="ECO:0000256" key="6">
    <source>
        <dbReference type="ARBA" id="ARBA00023239"/>
    </source>
</evidence>
<protein>
    <submittedName>
        <fullName evidence="8">Glycerophosphocholine phosphodiesterase GPCPD1</fullName>
    </submittedName>
</protein>
<name>A0A6G1SJJ5_9ACAR</name>
<dbReference type="AlphaFoldDB" id="A0A6G1SJJ5"/>
<sequence length="506" mass="57202">MSHIQSHHGGAEGAHNTYLVILKVHGDAIHLWARDRMALVGNTRLFRISCHNVETHPEDLASDIQVFVLNDPAAVSDKCSFQDQLAQGQPIRQGDLAIFMTGPVPSTRKASYAIDLALGKPDASVVSQQLNGDNHDTNSDGDHQFERIGRTYLYLDPEFSSQGIQRTPILADQTHKPIGQIQVEYLIVTNPVAFGQAAPRPDWLFSENRLDAGHRGAGSGRRDNLPEQLLENTIDSFNYAHRHGADMCELDVLITADGIPIVYHDFDVDAVAAQQSSNELGKFRVQVNQFTYKQLRDFRLLALHDGEGCPYTLNVPNQAEGNRPFPTLADVLDQVDETCGLNIEIKWPQMLESGKMEAKRFREINDFVDRIIRVVEEHARERRIILESFDADLVIMLRLKQNRFPVVFLTQGMTDRYERYVDTRARSVWNGIYFAQAFDLAGIDMIADYYLTLGKTLVDFIKDHNLVARAWGHMGDTNEILDMLKALDLQCVTYDRIDQIKQLTTT</sequence>
<dbReference type="GO" id="GO:0047389">
    <property type="term" value="F:glycerophosphocholine phosphodiesterase activity"/>
    <property type="evidence" value="ECO:0007669"/>
    <property type="project" value="TreeGrafter"/>
</dbReference>
<dbReference type="GO" id="GO:0046475">
    <property type="term" value="P:glycerophospholipid catabolic process"/>
    <property type="evidence" value="ECO:0007669"/>
    <property type="project" value="TreeGrafter"/>
</dbReference>
<dbReference type="Pfam" id="PF03009">
    <property type="entry name" value="GDPD"/>
    <property type="match status" value="1"/>
</dbReference>
<dbReference type="InterPro" id="IPR030395">
    <property type="entry name" value="GP_PDE_dom"/>
</dbReference>
<evidence type="ECO:0000256" key="5">
    <source>
        <dbReference type="ARBA" id="ARBA00023157"/>
    </source>
</evidence>
<reference evidence="8" key="1">
    <citation type="submission" date="2018-10" db="EMBL/GenBank/DDBJ databases">
        <title>Transcriptome assembly of Aceria tosichella (Wheat curl mite) Type 2.</title>
        <authorList>
            <person name="Scully E.D."/>
            <person name="Geib S.M."/>
            <person name="Palmer N.A."/>
            <person name="Gupta A.K."/>
            <person name="Sarath G."/>
            <person name="Tatineni S."/>
        </authorList>
    </citation>
    <scope>NUCLEOTIDE SEQUENCE</scope>
    <source>
        <strain evidence="8">LincolnNE</strain>
    </source>
</reference>
<dbReference type="PROSITE" id="PS51704">
    <property type="entry name" value="GP_PDE"/>
    <property type="match status" value="1"/>
</dbReference>
<dbReference type="PANTHER" id="PTHR22958">
    <property type="entry name" value="GLYCEROPHOSPHORYL DIESTER PHOSPHODIESTERASE"/>
    <property type="match status" value="1"/>
</dbReference>
<evidence type="ECO:0000256" key="1">
    <source>
        <dbReference type="ARBA" id="ARBA00000110"/>
    </source>
</evidence>
<dbReference type="PANTHER" id="PTHR22958:SF1">
    <property type="entry name" value="GLYCEROPHOSPHOCHOLINE PHOSPHODIESTERASE GPCPD1"/>
    <property type="match status" value="1"/>
</dbReference>